<reference evidence="7 8" key="1">
    <citation type="submission" date="2023-09" db="EMBL/GenBank/DDBJ databases">
        <authorList>
            <person name="Wang M."/>
        </authorList>
    </citation>
    <scope>NUCLEOTIDE SEQUENCE [LARGE SCALE GENOMIC DNA]</scope>
    <source>
        <strain evidence="7">GT-2023</strain>
        <tissue evidence="7">Liver</tissue>
    </source>
</reference>
<dbReference type="Pfam" id="PF00028">
    <property type="entry name" value="Cadherin"/>
    <property type="match status" value="1"/>
</dbReference>
<organism evidence="7 8">
    <name type="scientific">Cirrhinus molitorella</name>
    <name type="common">mud carp</name>
    <dbReference type="NCBI Taxonomy" id="172907"/>
    <lineage>
        <taxon>Eukaryota</taxon>
        <taxon>Metazoa</taxon>
        <taxon>Chordata</taxon>
        <taxon>Craniata</taxon>
        <taxon>Vertebrata</taxon>
        <taxon>Euteleostomi</taxon>
        <taxon>Actinopterygii</taxon>
        <taxon>Neopterygii</taxon>
        <taxon>Teleostei</taxon>
        <taxon>Ostariophysi</taxon>
        <taxon>Cypriniformes</taxon>
        <taxon>Cyprinidae</taxon>
        <taxon>Labeoninae</taxon>
        <taxon>Labeonini</taxon>
        <taxon>Cirrhinus</taxon>
    </lineage>
</organism>
<evidence type="ECO:0000256" key="4">
    <source>
        <dbReference type="ARBA" id="ARBA00023136"/>
    </source>
</evidence>
<dbReference type="InterPro" id="IPR039808">
    <property type="entry name" value="Cadherin"/>
</dbReference>
<protein>
    <recommendedName>
        <fullName evidence="6">Cadherin domain-containing protein</fullName>
    </recommendedName>
</protein>
<evidence type="ECO:0000256" key="1">
    <source>
        <dbReference type="ARBA" id="ARBA00004370"/>
    </source>
</evidence>
<dbReference type="CDD" id="cd11304">
    <property type="entry name" value="Cadherin_repeat"/>
    <property type="match status" value="1"/>
</dbReference>
<evidence type="ECO:0000256" key="3">
    <source>
        <dbReference type="ARBA" id="ARBA00022837"/>
    </source>
</evidence>
<keyword evidence="3 5" id="KW-0106">Calcium</keyword>
<feature type="domain" description="Cadherin" evidence="6">
    <location>
        <begin position="18"/>
        <end position="85"/>
    </location>
</feature>
<accession>A0ABR3MVT7</accession>
<evidence type="ECO:0000256" key="5">
    <source>
        <dbReference type="PROSITE-ProRule" id="PRU00043"/>
    </source>
</evidence>
<name>A0ABR3MVT7_9TELE</name>
<dbReference type="PANTHER" id="PTHR24027:SF319">
    <property type="entry name" value="CADHERIN-1"/>
    <property type="match status" value="1"/>
</dbReference>
<dbReference type="SUPFAM" id="SSF49313">
    <property type="entry name" value="Cadherin-like"/>
    <property type="match status" value="1"/>
</dbReference>
<dbReference type="PROSITE" id="PS50268">
    <property type="entry name" value="CADHERIN_2"/>
    <property type="match status" value="1"/>
</dbReference>
<dbReference type="EMBL" id="JAYMGO010000009">
    <property type="protein sequence ID" value="KAL1268737.1"/>
    <property type="molecule type" value="Genomic_DNA"/>
</dbReference>
<gene>
    <name evidence="7" type="ORF">QQF64_034100</name>
</gene>
<dbReference type="PANTHER" id="PTHR24027">
    <property type="entry name" value="CADHERIN-23"/>
    <property type="match status" value="1"/>
</dbReference>
<keyword evidence="2" id="KW-0677">Repeat</keyword>
<comment type="caution">
    <text evidence="7">The sequence shown here is derived from an EMBL/GenBank/DDBJ whole genome shotgun (WGS) entry which is preliminary data.</text>
</comment>
<evidence type="ECO:0000259" key="6">
    <source>
        <dbReference type="PROSITE" id="PS50268"/>
    </source>
</evidence>
<evidence type="ECO:0000256" key="2">
    <source>
        <dbReference type="ARBA" id="ARBA00022737"/>
    </source>
</evidence>
<keyword evidence="8" id="KW-1185">Reference proteome</keyword>
<dbReference type="InterPro" id="IPR002126">
    <property type="entry name" value="Cadherin-like_dom"/>
</dbReference>
<dbReference type="InterPro" id="IPR015919">
    <property type="entry name" value="Cadherin-like_sf"/>
</dbReference>
<dbReference type="Gene3D" id="2.60.40.60">
    <property type="entry name" value="Cadherins"/>
    <property type="match status" value="1"/>
</dbReference>
<sequence>MEIVIRVIDQNDNKPVFIQNPVIGHVHEAAEKDYEFMTVTATDADDPETGNGMVNYKIISQEPQLPKPNMFDINILSGTFRVREPSMDQKGWSSEI</sequence>
<evidence type="ECO:0000313" key="7">
    <source>
        <dbReference type="EMBL" id="KAL1268737.1"/>
    </source>
</evidence>
<keyword evidence="4" id="KW-0472">Membrane</keyword>
<dbReference type="InterPro" id="IPR020894">
    <property type="entry name" value="Cadherin_CS"/>
</dbReference>
<dbReference type="Proteomes" id="UP001558613">
    <property type="component" value="Unassembled WGS sequence"/>
</dbReference>
<proteinExistence type="predicted"/>
<comment type="subcellular location">
    <subcellularLocation>
        <location evidence="1">Membrane</location>
    </subcellularLocation>
</comment>
<dbReference type="PROSITE" id="PS00232">
    <property type="entry name" value="CADHERIN_1"/>
    <property type="match status" value="1"/>
</dbReference>
<evidence type="ECO:0000313" key="8">
    <source>
        <dbReference type="Proteomes" id="UP001558613"/>
    </source>
</evidence>